<proteinExistence type="predicted"/>
<dbReference type="InterPro" id="IPR051252">
    <property type="entry name" value="IS1_transposase_InsA"/>
</dbReference>
<dbReference type="PANTHER" id="PTHR47923">
    <property type="entry name" value="INSERTION ELEMENT IS1 1 PROTEIN INSA-RELATED"/>
    <property type="match status" value="1"/>
</dbReference>
<evidence type="ECO:0000259" key="2">
    <source>
        <dbReference type="Pfam" id="PF12759"/>
    </source>
</evidence>
<dbReference type="Proteomes" id="UP000198598">
    <property type="component" value="Unassembled WGS sequence"/>
</dbReference>
<keyword evidence="1" id="KW-1133">Transmembrane helix</keyword>
<dbReference type="AlphaFoldDB" id="A0A1I2FRC0"/>
<feature type="transmembrane region" description="Helical" evidence="1">
    <location>
        <begin position="88"/>
        <end position="105"/>
    </location>
</feature>
<evidence type="ECO:0000256" key="1">
    <source>
        <dbReference type="SAM" id="Phobius"/>
    </source>
</evidence>
<protein>
    <submittedName>
        <fullName evidence="3">InsA C-terminal domain-containing protein</fullName>
    </submittedName>
</protein>
<dbReference type="OrthoDB" id="1086493at2"/>
<dbReference type="RefSeq" id="WP_093833935.1">
    <property type="nucleotide sequence ID" value="NZ_FOLQ01000027.1"/>
</dbReference>
<dbReference type="EMBL" id="FOLQ01000027">
    <property type="protein sequence ID" value="SFF07992.1"/>
    <property type="molecule type" value="Genomic_DNA"/>
</dbReference>
<evidence type="ECO:0000313" key="4">
    <source>
        <dbReference type="Proteomes" id="UP000198598"/>
    </source>
</evidence>
<dbReference type="STRING" id="662367.SAMN05216167_12747"/>
<dbReference type="Pfam" id="PF12759">
    <property type="entry name" value="HTH_Tnp_IS1"/>
    <property type="match status" value="1"/>
</dbReference>
<gene>
    <name evidence="3" type="ORF">SAMN05216167_12747</name>
</gene>
<keyword evidence="1" id="KW-0472">Membrane</keyword>
<dbReference type="PANTHER" id="PTHR47923:SF1">
    <property type="entry name" value="INSERTION ELEMENT IS1 1 PROTEIN INSA-RELATED"/>
    <property type="match status" value="1"/>
</dbReference>
<dbReference type="GO" id="GO:0006313">
    <property type="term" value="P:DNA transposition"/>
    <property type="evidence" value="ECO:0007669"/>
    <property type="project" value="TreeGrafter"/>
</dbReference>
<sequence>MVLEAVVCKHCGQTKQVKRYETTRTGIQRYRCYDCGRTFVWTYTHKARDPLIKAQITQMALNGSGVRDTARVLGVNRNTVSNQFKKKGVAHAVLGSFMSILLVLIKA</sequence>
<keyword evidence="1" id="KW-0812">Transmembrane</keyword>
<reference evidence="3 4" key="1">
    <citation type="submission" date="2016-10" db="EMBL/GenBank/DDBJ databases">
        <authorList>
            <person name="de Groot N.N."/>
        </authorList>
    </citation>
    <scope>NUCLEOTIDE SEQUENCE [LARGE SCALE GENOMIC DNA]</scope>
    <source>
        <strain evidence="3 4">DSM 26130</strain>
    </source>
</reference>
<evidence type="ECO:0000313" key="3">
    <source>
        <dbReference type="EMBL" id="SFF07992.1"/>
    </source>
</evidence>
<dbReference type="InterPro" id="IPR024431">
    <property type="entry name" value="InsA_HTH_dom"/>
</dbReference>
<organism evidence="3 4">
    <name type="scientific">Spirosoma endophyticum</name>
    <dbReference type="NCBI Taxonomy" id="662367"/>
    <lineage>
        <taxon>Bacteria</taxon>
        <taxon>Pseudomonadati</taxon>
        <taxon>Bacteroidota</taxon>
        <taxon>Cytophagia</taxon>
        <taxon>Cytophagales</taxon>
        <taxon>Cytophagaceae</taxon>
        <taxon>Spirosoma</taxon>
    </lineage>
</organism>
<name>A0A1I2FRC0_9BACT</name>
<accession>A0A1I2FRC0</accession>
<feature type="domain" description="Insertion element IS1 protein InsA helix-turn-helix" evidence="2">
    <location>
        <begin position="43"/>
        <end position="85"/>
    </location>
</feature>
<keyword evidence="4" id="KW-1185">Reference proteome</keyword>